<keyword evidence="5" id="KW-0496">Mitochondrion</keyword>
<keyword evidence="6" id="KW-0472">Membrane</keyword>
<evidence type="ECO:0000313" key="8">
    <source>
        <dbReference type="EMBL" id="EXC28034.1"/>
    </source>
</evidence>
<keyword evidence="4" id="KW-1133">Transmembrane helix</keyword>
<dbReference type="InterPro" id="IPR044202">
    <property type="entry name" value="LETM1/MDM38-like"/>
</dbReference>
<keyword evidence="2" id="KW-0812">Transmembrane</keyword>
<dbReference type="InterPro" id="IPR033122">
    <property type="entry name" value="LETM1-like_RBD"/>
</dbReference>
<evidence type="ECO:0000256" key="3">
    <source>
        <dbReference type="ARBA" id="ARBA00022792"/>
    </source>
</evidence>
<evidence type="ECO:0000256" key="5">
    <source>
        <dbReference type="ARBA" id="ARBA00023128"/>
    </source>
</evidence>
<dbReference type="GO" id="GO:0043022">
    <property type="term" value="F:ribosome binding"/>
    <property type="evidence" value="ECO:0007669"/>
    <property type="project" value="InterPro"/>
</dbReference>
<protein>
    <recommendedName>
        <fullName evidence="7">Letm1 RBD domain-containing protein</fullName>
    </recommendedName>
</protein>
<evidence type="ECO:0000256" key="2">
    <source>
        <dbReference type="ARBA" id="ARBA00022692"/>
    </source>
</evidence>
<evidence type="ECO:0000256" key="1">
    <source>
        <dbReference type="ARBA" id="ARBA00004434"/>
    </source>
</evidence>
<dbReference type="EMBL" id="KE346160">
    <property type="protein sequence ID" value="EXC28034.1"/>
    <property type="molecule type" value="Genomic_DNA"/>
</dbReference>
<dbReference type="Proteomes" id="UP000030645">
    <property type="component" value="Unassembled WGS sequence"/>
</dbReference>
<keyword evidence="9" id="KW-1185">Reference proteome</keyword>
<proteinExistence type="predicted"/>
<evidence type="ECO:0000256" key="6">
    <source>
        <dbReference type="ARBA" id="ARBA00023136"/>
    </source>
</evidence>
<feature type="domain" description="Letm1 RBD" evidence="7">
    <location>
        <begin position="79"/>
        <end position="207"/>
    </location>
</feature>
<sequence>MAKRSAREKFDEISCCRGKSENWSWKNHMGPEEWVWKLCYWKDEFKSTMQHYWLGTKLLCVHVRISSRLLLKLVSGKSLSRREMQQLKCTIVDIFKLGFALGRLIPLGHGVIPYKLSLMTIPRDEELKRKLHARIKYAEFLQDTVIEMATEIQTSRSGEVRKTAKDLDEFMNKVRNGEHVSNDDILGFAKLFSDELTLDNISRPPLRFTYARRKRMGKIGEKEGGNKLTTTENNEGAVELASDSAESAEVIRGAELAEMDTVIGGCSVGKA</sequence>
<dbReference type="PANTHER" id="PTHR14009">
    <property type="entry name" value="LEUCINE ZIPPER-EF-HAND CONTAINING TRANSMEMBRANE PROTEIN"/>
    <property type="match status" value="1"/>
</dbReference>
<name>W9SGN8_9ROSA</name>
<dbReference type="GO" id="GO:0005743">
    <property type="term" value="C:mitochondrial inner membrane"/>
    <property type="evidence" value="ECO:0007669"/>
    <property type="project" value="UniProtKB-SubCell"/>
</dbReference>
<dbReference type="GO" id="GO:0030003">
    <property type="term" value="P:intracellular monoatomic cation homeostasis"/>
    <property type="evidence" value="ECO:0007669"/>
    <property type="project" value="TreeGrafter"/>
</dbReference>
<comment type="subcellular location">
    <subcellularLocation>
        <location evidence="1">Mitochondrion inner membrane</location>
        <topology evidence="1">Single-pass membrane protein</topology>
    </subcellularLocation>
</comment>
<dbReference type="PANTHER" id="PTHR14009:SF1">
    <property type="entry name" value="MITOCHONDRIAL PROTON_CALCIUM EXCHANGER PROTEIN"/>
    <property type="match status" value="1"/>
</dbReference>
<dbReference type="eggNOG" id="KOG1043">
    <property type="taxonomic scope" value="Eukaryota"/>
</dbReference>
<evidence type="ECO:0000256" key="4">
    <source>
        <dbReference type="ARBA" id="ARBA00022989"/>
    </source>
</evidence>
<organism evidence="8 9">
    <name type="scientific">Morus notabilis</name>
    <dbReference type="NCBI Taxonomy" id="981085"/>
    <lineage>
        <taxon>Eukaryota</taxon>
        <taxon>Viridiplantae</taxon>
        <taxon>Streptophyta</taxon>
        <taxon>Embryophyta</taxon>
        <taxon>Tracheophyta</taxon>
        <taxon>Spermatophyta</taxon>
        <taxon>Magnoliopsida</taxon>
        <taxon>eudicotyledons</taxon>
        <taxon>Gunneridae</taxon>
        <taxon>Pentapetalae</taxon>
        <taxon>rosids</taxon>
        <taxon>fabids</taxon>
        <taxon>Rosales</taxon>
        <taxon>Moraceae</taxon>
        <taxon>Moreae</taxon>
        <taxon>Morus</taxon>
    </lineage>
</organism>
<dbReference type="Pfam" id="PF07766">
    <property type="entry name" value="LETM1_RBD"/>
    <property type="match status" value="1"/>
</dbReference>
<dbReference type="AlphaFoldDB" id="W9SGN8"/>
<keyword evidence="3" id="KW-0999">Mitochondrion inner membrane</keyword>
<gene>
    <name evidence="8" type="ORF">L484_022267</name>
</gene>
<reference evidence="9" key="1">
    <citation type="submission" date="2013-01" db="EMBL/GenBank/DDBJ databases">
        <title>Draft Genome Sequence of a Mulberry Tree, Morus notabilis C.K. Schneid.</title>
        <authorList>
            <person name="He N."/>
            <person name="Zhao S."/>
        </authorList>
    </citation>
    <scope>NUCLEOTIDE SEQUENCE</scope>
</reference>
<accession>W9SGN8</accession>
<evidence type="ECO:0000259" key="7">
    <source>
        <dbReference type="Pfam" id="PF07766"/>
    </source>
</evidence>
<evidence type="ECO:0000313" key="9">
    <source>
        <dbReference type="Proteomes" id="UP000030645"/>
    </source>
</evidence>